<sequence length="50" mass="6260">MYQFDYGNGEGTVQYGRNMEQQRNMENWVEKEFRDYMSFYLQMCLIQSHY</sequence>
<protein>
    <submittedName>
        <fullName evidence="1">Uncharacterized protein</fullName>
    </submittedName>
</protein>
<dbReference type="EMBL" id="CAJJDP010000154">
    <property type="protein sequence ID" value="CAD8210930.1"/>
    <property type="molecule type" value="Genomic_DNA"/>
</dbReference>
<comment type="caution">
    <text evidence="1">The sequence shown here is derived from an EMBL/GenBank/DDBJ whole genome shotgun (WGS) entry which is preliminary data.</text>
</comment>
<organism evidence="1 2">
    <name type="scientific">Paramecium octaurelia</name>
    <dbReference type="NCBI Taxonomy" id="43137"/>
    <lineage>
        <taxon>Eukaryota</taxon>
        <taxon>Sar</taxon>
        <taxon>Alveolata</taxon>
        <taxon>Ciliophora</taxon>
        <taxon>Intramacronucleata</taxon>
        <taxon>Oligohymenophorea</taxon>
        <taxon>Peniculida</taxon>
        <taxon>Parameciidae</taxon>
        <taxon>Paramecium</taxon>
    </lineage>
</organism>
<proteinExistence type="predicted"/>
<evidence type="ECO:0000313" key="1">
    <source>
        <dbReference type="EMBL" id="CAD8210930.1"/>
    </source>
</evidence>
<gene>
    <name evidence="1" type="ORF">POCTA_138.1.T1520104</name>
</gene>
<keyword evidence="2" id="KW-1185">Reference proteome</keyword>
<name>A0A8S1YB04_PAROT</name>
<dbReference type="Proteomes" id="UP000683925">
    <property type="component" value="Unassembled WGS sequence"/>
</dbReference>
<dbReference type="AlphaFoldDB" id="A0A8S1YB04"/>
<accession>A0A8S1YB04</accession>
<reference evidence="1" key="1">
    <citation type="submission" date="2021-01" db="EMBL/GenBank/DDBJ databases">
        <authorList>
            <consortium name="Genoscope - CEA"/>
            <person name="William W."/>
        </authorList>
    </citation>
    <scope>NUCLEOTIDE SEQUENCE</scope>
</reference>
<evidence type="ECO:0000313" key="2">
    <source>
        <dbReference type="Proteomes" id="UP000683925"/>
    </source>
</evidence>